<dbReference type="AlphaFoldDB" id="A0A1E7FHP6"/>
<evidence type="ECO:0000256" key="1">
    <source>
        <dbReference type="ARBA" id="ARBA00004141"/>
    </source>
</evidence>
<evidence type="ECO:0008006" key="9">
    <source>
        <dbReference type="Google" id="ProtNLM"/>
    </source>
</evidence>
<dbReference type="EMBL" id="KV784357">
    <property type="protein sequence ID" value="OEU17706.1"/>
    <property type="molecule type" value="Genomic_DNA"/>
</dbReference>
<feature type="region of interest" description="Disordered" evidence="5">
    <location>
        <begin position="375"/>
        <end position="413"/>
    </location>
</feature>
<organism evidence="7 8">
    <name type="scientific">Fragilariopsis cylindrus CCMP1102</name>
    <dbReference type="NCBI Taxonomy" id="635003"/>
    <lineage>
        <taxon>Eukaryota</taxon>
        <taxon>Sar</taxon>
        <taxon>Stramenopiles</taxon>
        <taxon>Ochrophyta</taxon>
        <taxon>Bacillariophyta</taxon>
        <taxon>Bacillariophyceae</taxon>
        <taxon>Bacillariophycidae</taxon>
        <taxon>Bacillariales</taxon>
        <taxon>Bacillariaceae</taxon>
        <taxon>Fragilariopsis</taxon>
    </lineage>
</organism>
<feature type="transmembrane region" description="Helical" evidence="6">
    <location>
        <begin position="185"/>
        <end position="207"/>
    </location>
</feature>
<gene>
    <name evidence="7" type="ORF">FRACYDRAFT_207857</name>
</gene>
<feature type="transmembrane region" description="Helical" evidence="6">
    <location>
        <begin position="29"/>
        <end position="46"/>
    </location>
</feature>
<evidence type="ECO:0000256" key="6">
    <source>
        <dbReference type="SAM" id="Phobius"/>
    </source>
</evidence>
<dbReference type="GO" id="GO:0016020">
    <property type="term" value="C:membrane"/>
    <property type="evidence" value="ECO:0007669"/>
    <property type="project" value="UniProtKB-SubCell"/>
</dbReference>
<dbReference type="Pfam" id="PF03619">
    <property type="entry name" value="Solute_trans_a"/>
    <property type="match status" value="1"/>
</dbReference>
<keyword evidence="4 6" id="KW-0472">Membrane</keyword>
<name>A0A1E7FHP6_9STRA</name>
<protein>
    <recommendedName>
        <fullName evidence="9">DUF300-domain-containing protein</fullName>
    </recommendedName>
</protein>
<dbReference type="PANTHER" id="PTHR23423">
    <property type="entry name" value="ORGANIC SOLUTE TRANSPORTER-RELATED"/>
    <property type="match status" value="1"/>
</dbReference>
<keyword evidence="3 6" id="KW-1133">Transmembrane helix</keyword>
<evidence type="ECO:0000256" key="2">
    <source>
        <dbReference type="ARBA" id="ARBA00022692"/>
    </source>
</evidence>
<comment type="subcellular location">
    <subcellularLocation>
        <location evidence="1">Membrane</location>
        <topology evidence="1">Multi-pass membrane protein</topology>
    </subcellularLocation>
</comment>
<evidence type="ECO:0000313" key="8">
    <source>
        <dbReference type="Proteomes" id="UP000095751"/>
    </source>
</evidence>
<evidence type="ECO:0000256" key="3">
    <source>
        <dbReference type="ARBA" id="ARBA00022989"/>
    </source>
</evidence>
<feature type="compositionally biased region" description="Polar residues" evidence="5">
    <location>
        <begin position="375"/>
        <end position="385"/>
    </location>
</feature>
<evidence type="ECO:0000313" key="7">
    <source>
        <dbReference type="EMBL" id="OEU17706.1"/>
    </source>
</evidence>
<evidence type="ECO:0000256" key="5">
    <source>
        <dbReference type="SAM" id="MobiDB-lite"/>
    </source>
</evidence>
<dbReference type="SMART" id="SM01417">
    <property type="entry name" value="Solute_trans_a"/>
    <property type="match status" value="1"/>
</dbReference>
<feature type="compositionally biased region" description="Acidic residues" evidence="5">
    <location>
        <begin position="393"/>
        <end position="413"/>
    </location>
</feature>
<dbReference type="OrthoDB" id="43340at2759"/>
<feature type="region of interest" description="Disordered" evidence="5">
    <location>
        <begin position="278"/>
        <end position="352"/>
    </location>
</feature>
<reference evidence="7 8" key="1">
    <citation type="submission" date="2016-09" db="EMBL/GenBank/DDBJ databases">
        <title>Extensive genetic diversity and differential bi-allelic expression allows diatom success in the polar Southern Ocean.</title>
        <authorList>
            <consortium name="DOE Joint Genome Institute"/>
            <person name="Mock T."/>
            <person name="Otillar R.P."/>
            <person name="Strauss J."/>
            <person name="Dupont C."/>
            <person name="Frickenhaus S."/>
            <person name="Maumus F."/>
            <person name="Mcmullan M."/>
            <person name="Sanges R."/>
            <person name="Schmutz J."/>
            <person name="Toseland A."/>
            <person name="Valas R."/>
            <person name="Veluchamy A."/>
            <person name="Ward B.J."/>
            <person name="Allen A."/>
            <person name="Barry K."/>
            <person name="Falciatore A."/>
            <person name="Ferrante M."/>
            <person name="Fortunato A.E."/>
            <person name="Gloeckner G."/>
            <person name="Gruber A."/>
            <person name="Hipkin R."/>
            <person name="Janech M."/>
            <person name="Kroth P."/>
            <person name="Leese F."/>
            <person name="Lindquist E."/>
            <person name="Lyon B.R."/>
            <person name="Martin J."/>
            <person name="Mayer C."/>
            <person name="Parker M."/>
            <person name="Quesneville H."/>
            <person name="Raymond J."/>
            <person name="Uhlig C."/>
            <person name="Valentin K.U."/>
            <person name="Worden A.Z."/>
            <person name="Armbrust E.V."/>
            <person name="Bowler C."/>
            <person name="Green B."/>
            <person name="Moulton V."/>
            <person name="Van Oosterhout C."/>
            <person name="Grigoriev I."/>
        </authorList>
    </citation>
    <scope>NUCLEOTIDE SEQUENCE [LARGE SCALE GENOMIC DNA]</scope>
    <source>
        <strain evidence="7 8">CCMP1102</strain>
    </source>
</reference>
<dbReference type="KEGG" id="fcy:FRACYDRAFT_207857"/>
<evidence type="ECO:0000256" key="4">
    <source>
        <dbReference type="ARBA" id="ARBA00023136"/>
    </source>
</evidence>
<keyword evidence="2 6" id="KW-0812">Transmembrane</keyword>
<proteinExistence type="predicted"/>
<sequence length="413" mass="46461">MSPIYSVTSFLTLVFPSVAGWMAIIKDFYESYCIYVFLSFLISVLGEGSRDQAVDVLAKHAAHLDKPTRCLSCFYEPSPDTSDHAKANAVMTQCQIYCLQFTFIRPMTTIFTSSSFLVNETTTPNTTSFGSSELGEQTKAYFKSPGFAVAMIVNISIFFAFTGLLKLYHAVRDDLKWCRPWPKFLTIKAVVFLTFWQGLAITLWLVFTSDPDEKEDVTLQARKYQNLIICLEMLLVAISQWCVFPADEWEPNYQPRQMHTPGLGITDFVSDVSQIVKNRSGRSRKGRKRNSRKKYSPRNNPNDTGLYYQPGTASGISQLYDDVDDGSGGPGNTRSTIDSSYDDSSNNEDDDEYPIQEEMSDANPCYGDNRTVRFTNNQPTYNNGVGRQRIMSDDTDGTGENADNEDSDGMELL</sequence>
<feature type="transmembrane region" description="Helical" evidence="6">
    <location>
        <begin position="147"/>
        <end position="165"/>
    </location>
</feature>
<dbReference type="InParanoid" id="A0A1E7FHP6"/>
<accession>A0A1E7FHP6</accession>
<dbReference type="InterPro" id="IPR005178">
    <property type="entry name" value="Ostalpha/TMEM184C"/>
</dbReference>
<dbReference type="Proteomes" id="UP000095751">
    <property type="component" value="Unassembled WGS sequence"/>
</dbReference>
<feature type="compositionally biased region" description="Basic residues" evidence="5">
    <location>
        <begin position="279"/>
        <end position="296"/>
    </location>
</feature>
<keyword evidence="8" id="KW-1185">Reference proteome</keyword>